<dbReference type="InterPro" id="IPR000866">
    <property type="entry name" value="AhpC/TSA"/>
</dbReference>
<dbReference type="PANTHER" id="PTHR42852:SF6">
    <property type="entry name" value="THIOL:DISULFIDE INTERCHANGE PROTEIN DSBE"/>
    <property type="match status" value="1"/>
</dbReference>
<sequence length="394" mass="45324">MKDMNCRKVVSAVFLLLVSVCMQAQGTCVIEGKVKNVKQGVCLNLFRMEGDVGNSIATDTLQGDSFRFEIPISKTDTERLSLMIRDGNLYSMGLSLWAKEGSHIRLTGEDMNIYTWQVESEMPQQKIWQLFVNDSRDLWNHNQENRMEHMRLMRKYPRKPDDKEVLAKVVALRDSLEKVENDLDIRIDSNVIARMKQLPIEEVWMDKLKSLAIGVRYTKGYPYRKEVEELYARLTDEQRKTPEALDIRAYLFPAQTVATQEQAADGDLFDLQGNVYRLSDFKGKAVLIDFWSRGCGPCLKALPEMKEISQKYKDRLEVVSISIDDKTNWEIASRHHAISWWNLNDLKGNHGLYAKYSAGSIPRYVFLSPEGEVVEMWSGYGKGSLLEKLGKLME</sequence>
<gene>
    <name evidence="7" type="ORF">DXB37_03200</name>
</gene>
<dbReference type="GO" id="GO:0030313">
    <property type="term" value="C:cell envelope"/>
    <property type="evidence" value="ECO:0007669"/>
    <property type="project" value="UniProtKB-SubCell"/>
</dbReference>
<dbReference type="InterPro" id="IPR013766">
    <property type="entry name" value="Thioredoxin_domain"/>
</dbReference>
<feature type="signal peptide" evidence="5">
    <location>
        <begin position="1"/>
        <end position="24"/>
    </location>
</feature>
<evidence type="ECO:0000313" key="8">
    <source>
        <dbReference type="Proteomes" id="UP000260759"/>
    </source>
</evidence>
<evidence type="ECO:0000256" key="4">
    <source>
        <dbReference type="ARBA" id="ARBA00023284"/>
    </source>
</evidence>
<evidence type="ECO:0000256" key="2">
    <source>
        <dbReference type="ARBA" id="ARBA00022748"/>
    </source>
</evidence>
<reference evidence="7 8" key="1">
    <citation type="submission" date="2018-08" db="EMBL/GenBank/DDBJ databases">
        <title>A genome reference for cultivated species of the human gut microbiota.</title>
        <authorList>
            <person name="Zou Y."/>
            <person name="Xue W."/>
            <person name="Luo G."/>
        </authorList>
    </citation>
    <scope>NUCLEOTIDE SEQUENCE [LARGE SCALE GENOMIC DNA]</scope>
    <source>
        <strain evidence="7 8">OM03-4</strain>
    </source>
</reference>
<comment type="caution">
    <text evidence="7">The sequence shown here is derived from an EMBL/GenBank/DDBJ whole genome shotgun (WGS) entry which is preliminary data.</text>
</comment>
<accession>A0A3E5F5H5</accession>
<evidence type="ECO:0000259" key="6">
    <source>
        <dbReference type="PROSITE" id="PS51352"/>
    </source>
</evidence>
<feature type="chain" id="PRO_5017537441" evidence="5">
    <location>
        <begin position="25"/>
        <end position="394"/>
    </location>
</feature>
<evidence type="ECO:0000256" key="1">
    <source>
        <dbReference type="ARBA" id="ARBA00004196"/>
    </source>
</evidence>
<dbReference type="Gene3D" id="3.40.30.10">
    <property type="entry name" value="Glutaredoxin"/>
    <property type="match status" value="1"/>
</dbReference>
<dbReference type="Proteomes" id="UP000260759">
    <property type="component" value="Unassembled WGS sequence"/>
</dbReference>
<name>A0A3E5F5H5_BACUN</name>
<dbReference type="InterPro" id="IPR036249">
    <property type="entry name" value="Thioredoxin-like_sf"/>
</dbReference>
<comment type="subcellular location">
    <subcellularLocation>
        <location evidence="1">Cell envelope</location>
    </subcellularLocation>
</comment>
<dbReference type="AlphaFoldDB" id="A0A3E5F5H5"/>
<dbReference type="PANTHER" id="PTHR42852">
    <property type="entry name" value="THIOL:DISULFIDE INTERCHANGE PROTEIN DSBE"/>
    <property type="match status" value="1"/>
</dbReference>
<feature type="domain" description="Thioredoxin" evidence="6">
    <location>
        <begin position="257"/>
        <end position="394"/>
    </location>
</feature>
<dbReference type="Pfam" id="PF00578">
    <property type="entry name" value="AhpC-TSA"/>
    <property type="match status" value="1"/>
</dbReference>
<dbReference type="SUPFAM" id="SSF52833">
    <property type="entry name" value="Thioredoxin-like"/>
    <property type="match status" value="1"/>
</dbReference>
<evidence type="ECO:0000256" key="5">
    <source>
        <dbReference type="SAM" id="SignalP"/>
    </source>
</evidence>
<dbReference type="EMBL" id="QSVA01000002">
    <property type="protein sequence ID" value="RGN96669.1"/>
    <property type="molecule type" value="Genomic_DNA"/>
</dbReference>
<organism evidence="7 8">
    <name type="scientific">Bacteroides uniformis</name>
    <dbReference type="NCBI Taxonomy" id="820"/>
    <lineage>
        <taxon>Bacteria</taxon>
        <taxon>Pseudomonadati</taxon>
        <taxon>Bacteroidota</taxon>
        <taxon>Bacteroidia</taxon>
        <taxon>Bacteroidales</taxon>
        <taxon>Bacteroidaceae</taxon>
        <taxon>Bacteroides</taxon>
    </lineage>
</organism>
<dbReference type="PROSITE" id="PS51352">
    <property type="entry name" value="THIOREDOXIN_2"/>
    <property type="match status" value="1"/>
</dbReference>
<evidence type="ECO:0000256" key="3">
    <source>
        <dbReference type="ARBA" id="ARBA00023157"/>
    </source>
</evidence>
<dbReference type="InterPro" id="IPR050553">
    <property type="entry name" value="Thioredoxin_ResA/DsbE_sf"/>
</dbReference>
<protein>
    <submittedName>
        <fullName evidence="7">AhpC/TSA family protein</fullName>
    </submittedName>
</protein>
<keyword evidence="3" id="KW-1015">Disulfide bond</keyword>
<evidence type="ECO:0000313" key="7">
    <source>
        <dbReference type="EMBL" id="RGN96669.1"/>
    </source>
</evidence>
<dbReference type="CDD" id="cd02966">
    <property type="entry name" value="TlpA_like_family"/>
    <property type="match status" value="1"/>
</dbReference>
<keyword evidence="4" id="KW-0676">Redox-active center</keyword>
<keyword evidence="5" id="KW-0732">Signal</keyword>
<keyword evidence="2" id="KW-0201">Cytochrome c-type biogenesis</keyword>
<proteinExistence type="predicted"/>
<dbReference type="GO" id="GO:0017004">
    <property type="term" value="P:cytochrome complex assembly"/>
    <property type="evidence" value="ECO:0007669"/>
    <property type="project" value="UniProtKB-KW"/>
</dbReference>